<feature type="region of interest" description="Disordered" evidence="1">
    <location>
        <begin position="1"/>
        <end position="23"/>
    </location>
</feature>
<dbReference type="GO" id="GO:0009253">
    <property type="term" value="P:peptidoglycan catabolic process"/>
    <property type="evidence" value="ECO:0007669"/>
    <property type="project" value="TreeGrafter"/>
</dbReference>
<accession>A0A7Y9EKH0</accession>
<comment type="caution">
    <text evidence="4">The sequence shown here is derived from an EMBL/GenBank/DDBJ whole genome shotgun (WGS) entry which is preliminary data.</text>
</comment>
<evidence type="ECO:0008006" key="6">
    <source>
        <dbReference type="Google" id="ProtNLM"/>
    </source>
</evidence>
<dbReference type="AlphaFoldDB" id="A0A7Y9EKH0"/>
<dbReference type="InterPro" id="IPR058593">
    <property type="entry name" value="ARB_07466-like_C"/>
</dbReference>
<dbReference type="Gene3D" id="1.10.530.10">
    <property type="match status" value="1"/>
</dbReference>
<evidence type="ECO:0000259" key="2">
    <source>
        <dbReference type="Pfam" id="PF13406"/>
    </source>
</evidence>
<keyword evidence="5" id="KW-1185">Reference proteome</keyword>
<dbReference type="PANTHER" id="PTHR30163:SF8">
    <property type="entry name" value="LYTIC MUREIN TRANSGLYCOSYLASE"/>
    <property type="match status" value="1"/>
</dbReference>
<dbReference type="EMBL" id="JACCBA010000001">
    <property type="protein sequence ID" value="NYD48800.1"/>
    <property type="molecule type" value="Genomic_DNA"/>
</dbReference>
<dbReference type="Proteomes" id="UP000529783">
    <property type="component" value="Unassembled WGS sequence"/>
</dbReference>
<feature type="domain" description="ARB-07466-like C-terminal" evidence="3">
    <location>
        <begin position="153"/>
        <end position="263"/>
    </location>
</feature>
<gene>
    <name evidence="4" type="ORF">BJY14_004783</name>
</gene>
<evidence type="ECO:0000256" key="1">
    <source>
        <dbReference type="SAM" id="MobiDB-lite"/>
    </source>
</evidence>
<evidence type="ECO:0000313" key="5">
    <source>
        <dbReference type="Proteomes" id="UP000529783"/>
    </source>
</evidence>
<dbReference type="InterPro" id="IPR031304">
    <property type="entry name" value="SLT_2"/>
</dbReference>
<dbReference type="CDD" id="cd13399">
    <property type="entry name" value="Slt35-like"/>
    <property type="match status" value="1"/>
</dbReference>
<evidence type="ECO:0000259" key="3">
    <source>
        <dbReference type="Pfam" id="PF26571"/>
    </source>
</evidence>
<evidence type="ECO:0000313" key="4">
    <source>
        <dbReference type="EMBL" id="NYD48800.1"/>
    </source>
</evidence>
<organism evidence="4 5">
    <name type="scientific">Actinomadura luteofluorescens</name>
    <dbReference type="NCBI Taxonomy" id="46163"/>
    <lineage>
        <taxon>Bacteria</taxon>
        <taxon>Bacillati</taxon>
        <taxon>Actinomycetota</taxon>
        <taxon>Actinomycetes</taxon>
        <taxon>Streptosporangiales</taxon>
        <taxon>Thermomonosporaceae</taxon>
        <taxon>Actinomadura</taxon>
    </lineage>
</organism>
<proteinExistence type="predicted"/>
<dbReference type="InterPro" id="IPR023346">
    <property type="entry name" value="Lysozyme-like_dom_sf"/>
</dbReference>
<reference evidence="4 5" key="1">
    <citation type="submission" date="2020-07" db="EMBL/GenBank/DDBJ databases">
        <title>Sequencing the genomes of 1000 actinobacteria strains.</title>
        <authorList>
            <person name="Klenk H.-P."/>
        </authorList>
    </citation>
    <scope>NUCLEOTIDE SEQUENCE [LARGE SCALE GENOMIC DNA]</scope>
    <source>
        <strain evidence="4 5">DSM 40398</strain>
    </source>
</reference>
<protein>
    <recommendedName>
        <fullName evidence="6">Transglycosylase SLT domain-containing protein</fullName>
    </recommendedName>
</protein>
<dbReference type="Pfam" id="PF13406">
    <property type="entry name" value="SLT_2"/>
    <property type="match status" value="1"/>
</dbReference>
<dbReference type="PANTHER" id="PTHR30163">
    <property type="entry name" value="MEMBRANE-BOUND LYTIC MUREIN TRANSGLYCOSYLASE B"/>
    <property type="match status" value="1"/>
</dbReference>
<feature type="domain" description="Transglycosylase SLT" evidence="2">
    <location>
        <begin position="26"/>
        <end position="83"/>
    </location>
</feature>
<sequence length="277" mass="29420">MLAGIGKVETDHGRSTLPGVSSGENFAGAGGPMQFLQATFNAYAVDGPTIDGQGELGKPDGKKSRYDPSDAIFSAANYLHASGAPADTRKAIYAYNHSWDYVDLVLSWAERYAGGKFSLGGANNAGTSCTSFDNVGNWKPGSACPSGGAMVAGNITRRMACVRDQIKTQFGVPRGIGCYRKEGGIPGGGEHPLGRACDFMISSGAPDSGEVKLGYDIANWAKANAERLGIDYIIYRQHIWNPTRAAEGWRQMEDRGGLTANHFDHVHISVLGDQRAA</sequence>
<dbReference type="InterPro" id="IPR043426">
    <property type="entry name" value="MltB-like"/>
</dbReference>
<dbReference type="SUPFAM" id="SSF53955">
    <property type="entry name" value="Lysozyme-like"/>
    <property type="match status" value="1"/>
</dbReference>
<dbReference type="Pfam" id="PF26571">
    <property type="entry name" value="VldE"/>
    <property type="match status" value="1"/>
</dbReference>
<dbReference type="GO" id="GO:0008933">
    <property type="term" value="F:peptidoglycan lytic transglycosylase activity"/>
    <property type="evidence" value="ECO:0007669"/>
    <property type="project" value="TreeGrafter"/>
</dbReference>
<name>A0A7Y9EKH0_9ACTN</name>